<dbReference type="PANTHER" id="PTHR46796">
    <property type="entry name" value="HTH-TYPE TRANSCRIPTIONAL ACTIVATOR RHAS-RELATED"/>
    <property type="match status" value="1"/>
</dbReference>
<keyword evidence="3" id="KW-0804">Transcription</keyword>
<keyword evidence="2" id="KW-0238">DNA-binding</keyword>
<gene>
    <name evidence="5" type="ORF">OSB52_04055</name>
</gene>
<accession>A0A9X3D1T1</accession>
<evidence type="ECO:0000259" key="4">
    <source>
        <dbReference type="PROSITE" id="PS01124"/>
    </source>
</evidence>
<dbReference type="Pfam" id="PF12833">
    <property type="entry name" value="HTH_18"/>
    <property type="match status" value="1"/>
</dbReference>
<dbReference type="EMBL" id="JAPKFM010000003">
    <property type="protein sequence ID" value="MCX2963261.1"/>
    <property type="molecule type" value="Genomic_DNA"/>
</dbReference>
<dbReference type="SMART" id="SM00342">
    <property type="entry name" value="HTH_ARAC"/>
    <property type="match status" value="1"/>
</dbReference>
<evidence type="ECO:0000313" key="6">
    <source>
        <dbReference type="Proteomes" id="UP001143347"/>
    </source>
</evidence>
<dbReference type="Gene3D" id="1.10.10.60">
    <property type="entry name" value="Homeodomain-like"/>
    <property type="match status" value="1"/>
</dbReference>
<dbReference type="InterPro" id="IPR009057">
    <property type="entry name" value="Homeodomain-like_sf"/>
</dbReference>
<dbReference type="AlphaFoldDB" id="A0A9X3D1T1"/>
<reference evidence="5" key="1">
    <citation type="submission" date="2022-10" db="EMBL/GenBank/DDBJ databases">
        <title>WGS of marine actinomycetes from Thailand.</title>
        <authorList>
            <person name="Thawai C."/>
        </authorList>
    </citation>
    <scope>NUCLEOTIDE SEQUENCE</scope>
    <source>
        <strain evidence="5">SW21</strain>
    </source>
</reference>
<dbReference type="RefSeq" id="WP_266060320.1">
    <property type="nucleotide sequence ID" value="NZ_JAPKFM010000003.1"/>
</dbReference>
<evidence type="ECO:0000256" key="2">
    <source>
        <dbReference type="ARBA" id="ARBA00023125"/>
    </source>
</evidence>
<comment type="caution">
    <text evidence="5">The sequence shown here is derived from an EMBL/GenBank/DDBJ whole genome shotgun (WGS) entry which is preliminary data.</text>
</comment>
<dbReference type="SUPFAM" id="SSF46689">
    <property type="entry name" value="Homeodomain-like"/>
    <property type="match status" value="1"/>
</dbReference>
<evidence type="ECO:0000313" key="5">
    <source>
        <dbReference type="EMBL" id="MCX2963261.1"/>
    </source>
</evidence>
<dbReference type="GO" id="GO:0043565">
    <property type="term" value="F:sequence-specific DNA binding"/>
    <property type="evidence" value="ECO:0007669"/>
    <property type="project" value="InterPro"/>
</dbReference>
<dbReference type="InterPro" id="IPR050204">
    <property type="entry name" value="AraC_XylS_family_regulators"/>
</dbReference>
<evidence type="ECO:0000256" key="3">
    <source>
        <dbReference type="ARBA" id="ARBA00023163"/>
    </source>
</evidence>
<protein>
    <submittedName>
        <fullName evidence="5">Helix-turn-helix domain-containing protein</fullName>
    </submittedName>
</protein>
<dbReference type="Proteomes" id="UP001143347">
    <property type="component" value="Unassembled WGS sequence"/>
</dbReference>
<sequence length="319" mass="35523">MAIVFRSADVAVNDREEVTRTAFLEQSWPTTVDLDEPTAADSFIEVFTYGRASILRAQMTGVHLSRSARQVRSSPADVLAIAVQERSTARHEMYGRQRAVAPRDLMVNDMNSPYRYAWPGRGSSRALYVPLADLNLPTDVVRAASTRLPASPVYPLLRTCIDHMTDAGDRLSADFGTAESVGAVAIDVARALLASAYDTEYGRGPMADVLLPRIRGYVRRHLGEPDLSPAMIAAAHDISVRRLFTICAAADFSIEQWIISSRLEGIRDELARPESRHRSVAEISRRWGLTNPSYVSRRFRATFGMSPRMWRQLALSAER</sequence>
<dbReference type="PANTHER" id="PTHR46796:SF6">
    <property type="entry name" value="ARAC SUBFAMILY"/>
    <property type="match status" value="1"/>
</dbReference>
<keyword evidence="1" id="KW-0805">Transcription regulation</keyword>
<proteinExistence type="predicted"/>
<dbReference type="GO" id="GO:0003700">
    <property type="term" value="F:DNA-binding transcription factor activity"/>
    <property type="evidence" value="ECO:0007669"/>
    <property type="project" value="InterPro"/>
</dbReference>
<evidence type="ECO:0000256" key="1">
    <source>
        <dbReference type="ARBA" id="ARBA00023015"/>
    </source>
</evidence>
<name>A0A9X3D1T1_9ACTN</name>
<dbReference type="InterPro" id="IPR018060">
    <property type="entry name" value="HTH_AraC"/>
</dbReference>
<dbReference type="PROSITE" id="PS01124">
    <property type="entry name" value="HTH_ARAC_FAMILY_2"/>
    <property type="match status" value="1"/>
</dbReference>
<organism evidence="5 6">
    <name type="scientific">Gordonia aquimaris</name>
    <dbReference type="NCBI Taxonomy" id="2984863"/>
    <lineage>
        <taxon>Bacteria</taxon>
        <taxon>Bacillati</taxon>
        <taxon>Actinomycetota</taxon>
        <taxon>Actinomycetes</taxon>
        <taxon>Mycobacteriales</taxon>
        <taxon>Gordoniaceae</taxon>
        <taxon>Gordonia</taxon>
    </lineage>
</organism>
<keyword evidence="6" id="KW-1185">Reference proteome</keyword>
<feature type="domain" description="HTH araC/xylS-type" evidence="4">
    <location>
        <begin position="212"/>
        <end position="313"/>
    </location>
</feature>